<name>A0ABP6PE56_9ACTN</name>
<comment type="caution">
    <text evidence="1">The sequence shown here is derived from an EMBL/GenBank/DDBJ whole genome shotgun (WGS) entry which is preliminary data.</text>
</comment>
<evidence type="ECO:0000313" key="1">
    <source>
        <dbReference type="EMBL" id="GAA3173936.1"/>
    </source>
</evidence>
<sequence>MAVRWGWEPREPVGKTVWAEVPCRAGCGNAETDPLPAYNH</sequence>
<accession>A0ABP6PE56</accession>
<protein>
    <submittedName>
        <fullName evidence="1">Uncharacterized protein</fullName>
    </submittedName>
</protein>
<keyword evidence="2" id="KW-1185">Reference proteome</keyword>
<evidence type="ECO:0000313" key="2">
    <source>
        <dbReference type="Proteomes" id="UP001501866"/>
    </source>
</evidence>
<proteinExistence type="predicted"/>
<organism evidence="1 2">
    <name type="scientific">Streptomyces virens</name>
    <dbReference type="NCBI Taxonomy" id="285572"/>
    <lineage>
        <taxon>Bacteria</taxon>
        <taxon>Bacillati</taxon>
        <taxon>Actinomycetota</taxon>
        <taxon>Actinomycetes</taxon>
        <taxon>Kitasatosporales</taxon>
        <taxon>Streptomycetaceae</taxon>
        <taxon>Streptomyces</taxon>
    </lineage>
</organism>
<dbReference type="EMBL" id="BAAAUH010000013">
    <property type="protein sequence ID" value="GAA3173936.1"/>
    <property type="molecule type" value="Genomic_DNA"/>
</dbReference>
<dbReference type="Proteomes" id="UP001501866">
    <property type="component" value="Unassembled WGS sequence"/>
</dbReference>
<reference evidence="2" key="1">
    <citation type="journal article" date="2019" name="Int. J. Syst. Evol. Microbiol.">
        <title>The Global Catalogue of Microorganisms (GCM) 10K type strain sequencing project: providing services to taxonomists for standard genome sequencing and annotation.</title>
        <authorList>
            <consortium name="The Broad Institute Genomics Platform"/>
            <consortium name="The Broad Institute Genome Sequencing Center for Infectious Disease"/>
            <person name="Wu L."/>
            <person name="Ma J."/>
        </authorList>
    </citation>
    <scope>NUCLEOTIDE SEQUENCE [LARGE SCALE GENOMIC DNA]</scope>
    <source>
        <strain evidence="2">JCM 9095</strain>
    </source>
</reference>
<gene>
    <name evidence="1" type="ORF">GCM10010451_23380</name>
</gene>